<dbReference type="OrthoDB" id="688470at2759"/>
<dbReference type="GO" id="GO:0005744">
    <property type="term" value="C:TIM23 mitochondrial import inner membrane translocase complex"/>
    <property type="evidence" value="ECO:0007669"/>
    <property type="project" value="TreeGrafter"/>
</dbReference>
<keyword evidence="4" id="KW-0999">Mitochondrion inner membrane</keyword>
<feature type="non-terminal residue" evidence="8">
    <location>
        <position position="1"/>
    </location>
</feature>
<evidence type="ECO:0000256" key="4">
    <source>
        <dbReference type="ARBA" id="ARBA00022792"/>
    </source>
</evidence>
<comment type="similarity">
    <text evidence="2">Belongs to the Tim17/Tim22/Tim23 family.</text>
</comment>
<evidence type="ECO:0000256" key="3">
    <source>
        <dbReference type="ARBA" id="ARBA00022692"/>
    </source>
</evidence>
<keyword evidence="5" id="KW-1133">Transmembrane helix</keyword>
<comment type="subcellular location">
    <subcellularLocation>
        <location evidence="1">Mitochondrion inner membrane</location>
        <topology evidence="1">Multi-pass membrane protein</topology>
    </subcellularLocation>
</comment>
<comment type="caution">
    <text evidence="8">The sequence shown here is derived from an EMBL/GenBank/DDBJ whole genome shotgun (WGS) entry which is preliminary data.</text>
</comment>
<evidence type="ECO:0000313" key="9">
    <source>
        <dbReference type="Proteomes" id="UP000324897"/>
    </source>
</evidence>
<evidence type="ECO:0000256" key="6">
    <source>
        <dbReference type="ARBA" id="ARBA00023128"/>
    </source>
</evidence>
<organism evidence="8 9">
    <name type="scientific">Eragrostis curvula</name>
    <name type="common">weeping love grass</name>
    <dbReference type="NCBI Taxonomy" id="38414"/>
    <lineage>
        <taxon>Eukaryota</taxon>
        <taxon>Viridiplantae</taxon>
        <taxon>Streptophyta</taxon>
        <taxon>Embryophyta</taxon>
        <taxon>Tracheophyta</taxon>
        <taxon>Spermatophyta</taxon>
        <taxon>Magnoliopsida</taxon>
        <taxon>Liliopsida</taxon>
        <taxon>Poales</taxon>
        <taxon>Poaceae</taxon>
        <taxon>PACMAD clade</taxon>
        <taxon>Chloridoideae</taxon>
        <taxon>Eragrostideae</taxon>
        <taxon>Eragrostidinae</taxon>
        <taxon>Eragrostis</taxon>
    </lineage>
</organism>
<keyword evidence="6" id="KW-0496">Mitochondrion</keyword>
<dbReference type="PANTHER" id="PTHR10485">
    <property type="entry name" value="MITOCHONDRIAL IMPORT INNER MEMBRANE TRANSLOCASE SUBUNIT TIM-17"/>
    <property type="match status" value="1"/>
</dbReference>
<evidence type="ECO:0000313" key="8">
    <source>
        <dbReference type="EMBL" id="TVU00642.1"/>
    </source>
</evidence>
<keyword evidence="3" id="KW-0812">Transmembrane</keyword>
<dbReference type="Gramene" id="TVU00642">
    <property type="protein sequence ID" value="TVU00642"/>
    <property type="gene ID" value="EJB05_53911"/>
</dbReference>
<evidence type="ECO:0000256" key="1">
    <source>
        <dbReference type="ARBA" id="ARBA00004448"/>
    </source>
</evidence>
<evidence type="ECO:0000256" key="5">
    <source>
        <dbReference type="ARBA" id="ARBA00022989"/>
    </source>
</evidence>
<proteinExistence type="inferred from homology"/>
<dbReference type="GO" id="GO:0008320">
    <property type="term" value="F:protein transmembrane transporter activity"/>
    <property type="evidence" value="ECO:0007669"/>
    <property type="project" value="TreeGrafter"/>
</dbReference>
<gene>
    <name evidence="8" type="ORF">EJB05_53911</name>
</gene>
<dbReference type="PANTHER" id="PTHR10485:SF13">
    <property type="match status" value="1"/>
</dbReference>
<reference evidence="8 9" key="1">
    <citation type="journal article" date="2019" name="Sci. Rep.">
        <title>A high-quality genome of Eragrostis curvula grass provides insights into Poaceae evolution and supports new strategies to enhance forage quality.</title>
        <authorList>
            <person name="Carballo J."/>
            <person name="Santos B.A.C.M."/>
            <person name="Zappacosta D."/>
            <person name="Garbus I."/>
            <person name="Selva J.P."/>
            <person name="Gallo C.A."/>
            <person name="Diaz A."/>
            <person name="Albertini E."/>
            <person name="Caccamo M."/>
            <person name="Echenique V."/>
        </authorList>
    </citation>
    <scope>NUCLEOTIDE SEQUENCE [LARGE SCALE GENOMIC DNA]</scope>
    <source>
        <strain evidence="9">cv. Victoria</strain>
        <tissue evidence="8">Leaf</tissue>
    </source>
</reference>
<keyword evidence="9" id="KW-1185">Reference proteome</keyword>
<keyword evidence="7" id="KW-0472">Membrane</keyword>
<accession>A0A5J9SNN1</accession>
<dbReference type="EMBL" id="RWGY01000563">
    <property type="protein sequence ID" value="TVU00642.1"/>
    <property type="molecule type" value="Genomic_DNA"/>
</dbReference>
<evidence type="ECO:0000256" key="7">
    <source>
        <dbReference type="ARBA" id="ARBA00023136"/>
    </source>
</evidence>
<dbReference type="GO" id="GO:0030150">
    <property type="term" value="P:protein import into mitochondrial matrix"/>
    <property type="evidence" value="ECO:0007669"/>
    <property type="project" value="TreeGrafter"/>
</dbReference>
<dbReference type="AlphaFoldDB" id="A0A5J9SNN1"/>
<sequence length="170" mass="17736">MDSETPLYDAIPEFRYRLIDLTGVGFVLGAGGGSAFHFIRGLRGSPGGARLVSGLRAVGTNGPRVAGRWGAYLAVLCALETAMTLARRREESEDPWNSIAAAAATGGLFGMRRGAPAAARSAFVGATLVAGLMGASWAIDIHEARAPAPATRPCWTSTRQPVAVAQRVLE</sequence>
<dbReference type="Pfam" id="PF02466">
    <property type="entry name" value="Tim17"/>
    <property type="match status" value="1"/>
</dbReference>
<name>A0A5J9SNN1_9POAL</name>
<protein>
    <submittedName>
        <fullName evidence="8">Uncharacterized protein</fullName>
    </submittedName>
</protein>
<dbReference type="Proteomes" id="UP000324897">
    <property type="component" value="Unassembled WGS sequence"/>
</dbReference>
<evidence type="ECO:0000256" key="2">
    <source>
        <dbReference type="ARBA" id="ARBA00008444"/>
    </source>
</evidence>